<accession>A0ABT7CUY0</accession>
<evidence type="ECO:0000313" key="3">
    <source>
        <dbReference type="Proteomes" id="UP001228581"/>
    </source>
</evidence>
<dbReference type="RefSeq" id="WP_314003251.1">
    <property type="nucleotide sequence ID" value="NZ_JASJOT010000034.1"/>
</dbReference>
<keyword evidence="3" id="KW-1185">Reference proteome</keyword>
<feature type="region of interest" description="Disordered" evidence="1">
    <location>
        <begin position="1"/>
        <end position="25"/>
    </location>
</feature>
<comment type="caution">
    <text evidence="2">The sequence shown here is derived from an EMBL/GenBank/DDBJ whole genome shotgun (WGS) entry which is preliminary data.</text>
</comment>
<name>A0ABT7CUY0_9BACT</name>
<dbReference type="Proteomes" id="UP001228581">
    <property type="component" value="Unassembled WGS sequence"/>
</dbReference>
<evidence type="ECO:0000256" key="1">
    <source>
        <dbReference type="SAM" id="MobiDB-lite"/>
    </source>
</evidence>
<sequence>MSTRNIQDDHAKKPGNTEKGDNKELPIERSAILTDEWIEKQSWFSESCRQFINSSFYKKAISDPNYTKLNAARDFFREFINSSFLNSRTLSSHVWNVTDITPKKEDVVQINSENKLLNDESQVTVDFSSSAIFDLLVDLLIRRYYRAF</sequence>
<organism evidence="2 3">
    <name type="scientific">Xanthocytophaga flava</name>
    <dbReference type="NCBI Taxonomy" id="3048013"/>
    <lineage>
        <taxon>Bacteria</taxon>
        <taxon>Pseudomonadati</taxon>
        <taxon>Bacteroidota</taxon>
        <taxon>Cytophagia</taxon>
        <taxon>Cytophagales</taxon>
        <taxon>Rhodocytophagaceae</taxon>
        <taxon>Xanthocytophaga</taxon>
    </lineage>
</organism>
<evidence type="ECO:0000313" key="2">
    <source>
        <dbReference type="EMBL" id="MDJ1497580.1"/>
    </source>
</evidence>
<protein>
    <submittedName>
        <fullName evidence="2">Uncharacterized protein</fullName>
    </submittedName>
</protein>
<dbReference type="EMBL" id="JASJOT010000034">
    <property type="protein sequence ID" value="MDJ1497580.1"/>
    <property type="molecule type" value="Genomic_DNA"/>
</dbReference>
<gene>
    <name evidence="2" type="ORF">QNI19_31870</name>
</gene>
<proteinExistence type="predicted"/>
<reference evidence="2 3" key="1">
    <citation type="submission" date="2023-05" db="EMBL/GenBank/DDBJ databases">
        <authorList>
            <person name="Zhang X."/>
        </authorList>
    </citation>
    <scope>NUCLEOTIDE SEQUENCE [LARGE SCALE GENOMIC DNA]</scope>
    <source>
        <strain evidence="2 3">DM2B3-1</strain>
    </source>
</reference>